<evidence type="ECO:0000313" key="3">
    <source>
        <dbReference type="EMBL" id="MDT0676832.1"/>
    </source>
</evidence>
<sequence length="416" mass="45690">MKLLIRSARITDTQSDFHNKEVDIFIKDGIIRKIGPSLKEKADKEIVKDNLHVSRGWFDSSVSFGEPGYEERETLENGIDTAGKSGFTSICLNPGTMPVIDNKSAVNSLVSAAGNHPVKLYSTGALTVKSEGIDLAELFDMKKAGAISFGDYKQPLMNPNMLKIALQYAQNFGALVQSFPQENQIAGNGQVNEHYHSTSLGLKGIPNLAEELQVARDLYILEYTGGKLHIPTISTAKSVKLIRDARKKGLDVSCSVAVHNLIFTDDRLQEFDTNAKVLPPLRTKEDIKALIKGIKDGTVDMVTGDHQPIDIEHKKVEFENALYGTIGLETAFGALCNIFSTEETVRLLTAGKTRFGIDNPEIKEGEKADLSLFLPKENYSFSKEEILSTSKNSIFLGHSLKGKAFGIITQKGFISH</sequence>
<accession>A0ABU3D5M1</accession>
<evidence type="ECO:0000313" key="4">
    <source>
        <dbReference type="Proteomes" id="UP001262582"/>
    </source>
</evidence>
<dbReference type="RefSeq" id="WP_311503177.1">
    <property type="nucleotide sequence ID" value="NZ_JAVRHK010000006.1"/>
</dbReference>
<dbReference type="InterPro" id="IPR011059">
    <property type="entry name" value="Metal-dep_hydrolase_composite"/>
</dbReference>
<dbReference type="SUPFAM" id="SSF51556">
    <property type="entry name" value="Metallo-dependent hydrolases"/>
    <property type="match status" value="1"/>
</dbReference>
<feature type="domain" description="Dihydroorotase catalytic" evidence="2">
    <location>
        <begin position="58"/>
        <end position="236"/>
    </location>
</feature>
<reference evidence="3 4" key="1">
    <citation type="submission" date="2023-09" db="EMBL/GenBank/DDBJ databases">
        <authorList>
            <person name="Rey-Velasco X."/>
        </authorList>
    </citation>
    <scope>NUCLEOTIDE SEQUENCE [LARGE SCALE GENOMIC DNA]</scope>
    <source>
        <strain evidence="3 4">F117</strain>
    </source>
</reference>
<dbReference type="Gene3D" id="3.20.20.140">
    <property type="entry name" value="Metal-dependent hydrolases"/>
    <property type="match status" value="1"/>
</dbReference>
<gene>
    <name evidence="3" type="ORF">RM539_09605</name>
</gene>
<dbReference type="EC" id="3.5.2.3" evidence="3"/>
<evidence type="ECO:0000256" key="1">
    <source>
        <dbReference type="ARBA" id="ARBA00022975"/>
    </source>
</evidence>
<dbReference type="InterPro" id="IPR024403">
    <property type="entry name" value="DHOase_cat"/>
</dbReference>
<comment type="caution">
    <text evidence="3">The sequence shown here is derived from an EMBL/GenBank/DDBJ whole genome shotgun (WGS) entry which is preliminary data.</text>
</comment>
<dbReference type="GO" id="GO:0004151">
    <property type="term" value="F:dihydroorotase activity"/>
    <property type="evidence" value="ECO:0007669"/>
    <property type="project" value="UniProtKB-EC"/>
</dbReference>
<protein>
    <submittedName>
        <fullName evidence="3">Dihydroorotase</fullName>
        <ecNumber evidence="3">3.5.2.3</ecNumber>
    </submittedName>
</protein>
<dbReference type="CDD" id="cd01317">
    <property type="entry name" value="DHOase_IIa"/>
    <property type="match status" value="1"/>
</dbReference>
<keyword evidence="1" id="KW-0665">Pyrimidine biosynthesis</keyword>
<proteinExistence type="predicted"/>
<dbReference type="Gene3D" id="2.30.40.10">
    <property type="entry name" value="Urease, subunit C, domain 1"/>
    <property type="match status" value="1"/>
</dbReference>
<dbReference type="InterPro" id="IPR050138">
    <property type="entry name" value="DHOase/Allantoinase_Hydrolase"/>
</dbReference>
<dbReference type="Pfam" id="PF12890">
    <property type="entry name" value="DHOase"/>
    <property type="match status" value="1"/>
</dbReference>
<keyword evidence="4" id="KW-1185">Reference proteome</keyword>
<dbReference type="InterPro" id="IPR004722">
    <property type="entry name" value="DHOase"/>
</dbReference>
<dbReference type="Proteomes" id="UP001262582">
    <property type="component" value="Unassembled WGS sequence"/>
</dbReference>
<evidence type="ECO:0000259" key="2">
    <source>
        <dbReference type="Pfam" id="PF12890"/>
    </source>
</evidence>
<keyword evidence="3" id="KW-0378">Hydrolase</keyword>
<dbReference type="PANTHER" id="PTHR43668">
    <property type="entry name" value="ALLANTOINASE"/>
    <property type="match status" value="1"/>
</dbReference>
<organism evidence="3 4">
    <name type="scientific">Autumnicola musiva</name>
    <dbReference type="NCBI Taxonomy" id="3075589"/>
    <lineage>
        <taxon>Bacteria</taxon>
        <taxon>Pseudomonadati</taxon>
        <taxon>Bacteroidota</taxon>
        <taxon>Flavobacteriia</taxon>
        <taxon>Flavobacteriales</taxon>
        <taxon>Flavobacteriaceae</taxon>
        <taxon>Autumnicola</taxon>
    </lineage>
</organism>
<name>A0ABU3D5M1_9FLAO</name>
<dbReference type="PANTHER" id="PTHR43668:SF2">
    <property type="entry name" value="ALLANTOINASE"/>
    <property type="match status" value="1"/>
</dbReference>
<dbReference type="EMBL" id="JAVRHK010000006">
    <property type="protein sequence ID" value="MDT0676832.1"/>
    <property type="molecule type" value="Genomic_DNA"/>
</dbReference>
<dbReference type="InterPro" id="IPR032466">
    <property type="entry name" value="Metal_Hydrolase"/>
</dbReference>
<dbReference type="SUPFAM" id="SSF51338">
    <property type="entry name" value="Composite domain of metallo-dependent hydrolases"/>
    <property type="match status" value="1"/>
</dbReference>